<evidence type="ECO:0000256" key="2">
    <source>
        <dbReference type="ARBA" id="ARBA00023224"/>
    </source>
</evidence>
<dbReference type="PROSITE" id="PS50111">
    <property type="entry name" value="CHEMOTAXIS_TRANSDUC_2"/>
    <property type="match status" value="1"/>
</dbReference>
<organism evidence="8 9">
    <name type="scientific">Photobacterium arenosum</name>
    <dbReference type="NCBI Taxonomy" id="2774143"/>
    <lineage>
        <taxon>Bacteria</taxon>
        <taxon>Pseudomonadati</taxon>
        <taxon>Pseudomonadota</taxon>
        <taxon>Gammaproteobacteria</taxon>
        <taxon>Vibrionales</taxon>
        <taxon>Vibrionaceae</taxon>
        <taxon>Photobacterium</taxon>
    </lineage>
</organism>
<reference evidence="8 9" key="1">
    <citation type="submission" date="2020-09" db="EMBL/GenBank/DDBJ databases">
        <title>Photobacterium sp. CAU 1568 isolated from sand of Sido Beach.</title>
        <authorList>
            <person name="Kim W."/>
        </authorList>
    </citation>
    <scope>NUCLEOTIDE SEQUENCE [LARGE SCALE GENOMIC DNA]</scope>
    <source>
        <strain evidence="8 9">CAU 1568</strain>
    </source>
</reference>
<evidence type="ECO:0000259" key="7">
    <source>
        <dbReference type="PROSITE" id="PS50885"/>
    </source>
</evidence>
<dbReference type="SUPFAM" id="SSF58104">
    <property type="entry name" value="Methyl-accepting chemotaxis protein (MCP) signaling domain"/>
    <property type="match status" value="1"/>
</dbReference>
<dbReference type="InterPro" id="IPR004090">
    <property type="entry name" value="Chemotax_Me-accpt_rcpt"/>
</dbReference>
<dbReference type="Proteomes" id="UP000649768">
    <property type="component" value="Unassembled WGS sequence"/>
</dbReference>
<dbReference type="CDD" id="cd06225">
    <property type="entry name" value="HAMP"/>
    <property type="match status" value="1"/>
</dbReference>
<feature type="domain" description="HAMP" evidence="7">
    <location>
        <begin position="386"/>
        <end position="442"/>
    </location>
</feature>
<name>A0ABR9BHW2_9GAMM</name>
<dbReference type="EMBL" id="JACYTP010000002">
    <property type="protein sequence ID" value="MBD8512147.1"/>
    <property type="molecule type" value="Genomic_DNA"/>
</dbReference>
<evidence type="ECO:0000313" key="9">
    <source>
        <dbReference type="Proteomes" id="UP000649768"/>
    </source>
</evidence>
<dbReference type="Pfam" id="PF00015">
    <property type="entry name" value="MCPsignal"/>
    <property type="match status" value="1"/>
</dbReference>
<proteinExistence type="inferred from homology"/>
<dbReference type="PRINTS" id="PR00260">
    <property type="entry name" value="CHEMTRNSDUCR"/>
</dbReference>
<dbReference type="SMART" id="SM00283">
    <property type="entry name" value="MA"/>
    <property type="match status" value="1"/>
</dbReference>
<feature type="region of interest" description="Disordered" evidence="5">
    <location>
        <begin position="663"/>
        <end position="683"/>
    </location>
</feature>
<evidence type="ECO:0000256" key="5">
    <source>
        <dbReference type="SAM" id="MobiDB-lite"/>
    </source>
</evidence>
<dbReference type="Gene3D" id="1.10.287.950">
    <property type="entry name" value="Methyl-accepting chemotaxis protein"/>
    <property type="match status" value="1"/>
</dbReference>
<keyword evidence="9" id="KW-1185">Reference proteome</keyword>
<comment type="caution">
    <text evidence="8">The sequence shown here is derived from an EMBL/GenBank/DDBJ whole genome shotgun (WGS) entry which is preliminary data.</text>
</comment>
<evidence type="ECO:0000256" key="1">
    <source>
        <dbReference type="ARBA" id="ARBA00004370"/>
    </source>
</evidence>
<protein>
    <submittedName>
        <fullName evidence="8">Methyl-accepting chemotaxis protein</fullName>
    </submittedName>
</protein>
<evidence type="ECO:0000259" key="6">
    <source>
        <dbReference type="PROSITE" id="PS50111"/>
    </source>
</evidence>
<dbReference type="PANTHER" id="PTHR32089">
    <property type="entry name" value="METHYL-ACCEPTING CHEMOTAXIS PROTEIN MCPB"/>
    <property type="match status" value="1"/>
</dbReference>
<gene>
    <name evidence="8" type="ORF">IFO68_05535</name>
</gene>
<accession>A0ABR9BHW2</accession>
<evidence type="ECO:0000313" key="8">
    <source>
        <dbReference type="EMBL" id="MBD8512147.1"/>
    </source>
</evidence>
<feature type="region of interest" description="Disordered" evidence="5">
    <location>
        <begin position="707"/>
        <end position="728"/>
    </location>
</feature>
<dbReference type="PANTHER" id="PTHR32089:SF112">
    <property type="entry name" value="LYSOZYME-LIKE PROTEIN-RELATED"/>
    <property type="match status" value="1"/>
</dbReference>
<feature type="compositionally biased region" description="Polar residues" evidence="5">
    <location>
        <begin position="669"/>
        <end position="683"/>
    </location>
</feature>
<dbReference type="RefSeq" id="WP_192014952.1">
    <property type="nucleotide sequence ID" value="NZ_JACYTP010000002.1"/>
</dbReference>
<comment type="subcellular location">
    <subcellularLocation>
        <location evidence="1">Membrane</location>
    </subcellularLocation>
</comment>
<keyword evidence="2 4" id="KW-0807">Transducer</keyword>
<evidence type="ECO:0000256" key="3">
    <source>
        <dbReference type="ARBA" id="ARBA00029447"/>
    </source>
</evidence>
<feature type="domain" description="Methyl-accepting transducer" evidence="6">
    <location>
        <begin position="447"/>
        <end position="679"/>
    </location>
</feature>
<dbReference type="InterPro" id="IPR003660">
    <property type="entry name" value="HAMP_dom"/>
</dbReference>
<dbReference type="PROSITE" id="PS50885">
    <property type="entry name" value="HAMP"/>
    <property type="match status" value="1"/>
</dbReference>
<evidence type="ECO:0000256" key="4">
    <source>
        <dbReference type="PROSITE-ProRule" id="PRU00284"/>
    </source>
</evidence>
<dbReference type="InterPro" id="IPR004089">
    <property type="entry name" value="MCPsignal_dom"/>
</dbReference>
<comment type="similarity">
    <text evidence="3">Belongs to the methyl-accepting chemotaxis (MCP) protein family.</text>
</comment>
<sequence>MDLSAQEKRWLPVWGRSGKLAMRRACWLNRKRQDDLQQTFTSVALTRVRILETWVENQWLFLQDAALYLATKPEDERDDALRRLKGRAAHFSELFITDSHGLVSTSTHQGHKGQTLVAQKALQNGLRARFLHGPYVDPVTERLGRTTSSFHDAVTLMFYQPVTVTLADGTTQVQGCLCARLPNDVISDLIQREAGHIYPESGDNYIFMVESAFDPQLLPGTALSRSRFEDDTFSHGENLKSGIHTQYGTVRVNRHTEFEIRFTDPATGDLHPGVRETIRHGQNLFVSYPGYSDYRHIPVIGKGVTFQLPGSPDRWGMMCEADLEEVYRHRSLHYRLSNTFFMCSAAAIFFPMLMSVTQGLGPLAQAGLGILTALLSLMVFRLTASGPLVKQMQEMTSVIQALAEGDGNLQQRLNAERFKPDETGEMGRWINSFIDNLDGVISEMIHAANEVREVSESMLRRCERMDGAANDTSSAIAAMLNLAGSQQSDISSASVSAHQMQDVMHLVVVEAEQEYQQALANTNNIKGVVERSAQSVNGVNNEMSQIGDIVKLITDITAQTNLLALNAAIEAARAGDHGRGFSVVADEVRQLASRTSEAANHIGSLMEKLRLESAVAVQSMEQGIRDVEQSTVVIDAGERNQQMRQAVEAMFEVINQLAGNSERHHDTAQAAQHSTELLTRSSQQLSRRTVLVQNAISRLRQMADRFEVSSGSDVSHVPDRLPGHRTNG</sequence>
<dbReference type="SMART" id="SM00304">
    <property type="entry name" value="HAMP"/>
    <property type="match status" value="1"/>
</dbReference>